<dbReference type="SUPFAM" id="SSF53474">
    <property type="entry name" value="alpha/beta-Hydrolases"/>
    <property type="match status" value="1"/>
</dbReference>
<comment type="caution">
    <text evidence="3">The sequence shown here is derived from an EMBL/GenBank/DDBJ whole genome shotgun (WGS) entry which is preliminary data.</text>
</comment>
<keyword evidence="1" id="KW-0472">Membrane</keyword>
<sequence>MEQEKGCFTNSYCCVLFLLKVESERRIFSLGGNEMKNRTKSRWKKIVLGIGLFLAVLVIGLTIFIKNSTYQATDSALKISQSATQEKNYDYYTNGQKNDTALIFYPGALVAPASYSEWAQEVATKGYDVYVVHFPLNLAVLAPNAAEQIIKDHPQQNFVLAGHSLGGVMASRFVAENEQRIKGMIYLASYPDEKGALNKQDLPVLSITATNDGVLNWTSYQKAKQFLPKDTQYVSIKGGNHAGFGNYGVQKGDNKATISNEQQQTEISQLIVAWLQSRPNK</sequence>
<dbReference type="GO" id="GO:0016787">
    <property type="term" value="F:hydrolase activity"/>
    <property type="evidence" value="ECO:0007669"/>
    <property type="project" value="InterPro"/>
</dbReference>
<dbReference type="AlphaFoldDB" id="A0A125W703"/>
<feature type="domain" description="Alpha/beta hydrolase fold-5" evidence="2">
    <location>
        <begin position="101"/>
        <end position="264"/>
    </location>
</feature>
<evidence type="ECO:0000256" key="1">
    <source>
        <dbReference type="SAM" id="Phobius"/>
    </source>
</evidence>
<gene>
    <name evidence="3" type="ORF">HMPREF9498_01271</name>
</gene>
<organism evidence="3 4">
    <name type="scientific">Enterococcus faecalis TX4248</name>
    <dbReference type="NCBI Taxonomy" id="749495"/>
    <lineage>
        <taxon>Bacteria</taxon>
        <taxon>Bacillati</taxon>
        <taxon>Bacillota</taxon>
        <taxon>Bacilli</taxon>
        <taxon>Lactobacillales</taxon>
        <taxon>Enterococcaceae</taxon>
        <taxon>Enterococcus</taxon>
    </lineage>
</organism>
<reference evidence="3 4" key="1">
    <citation type="submission" date="2010-07" db="EMBL/GenBank/DDBJ databases">
        <authorList>
            <person name="Sid Ahmed O."/>
        </authorList>
    </citation>
    <scope>NUCLEOTIDE SEQUENCE [LARGE SCALE GENOMIC DNA]</scope>
    <source>
        <strain evidence="3 4">TX4248</strain>
    </source>
</reference>
<dbReference type="HOGENOM" id="CLU_077889_0_0_9"/>
<evidence type="ECO:0000313" key="3">
    <source>
        <dbReference type="EMBL" id="EFM83074.1"/>
    </source>
</evidence>
<protein>
    <recommendedName>
        <fullName evidence="2">Alpha/beta hydrolase fold-5 domain-containing protein</fullName>
    </recommendedName>
</protein>
<keyword evidence="1" id="KW-1133">Transmembrane helix</keyword>
<dbReference type="InterPro" id="IPR029059">
    <property type="entry name" value="AB_hydrolase_5"/>
</dbReference>
<proteinExistence type="predicted"/>
<keyword evidence="1" id="KW-0812">Transmembrane</keyword>
<accession>A0A125W703</accession>
<evidence type="ECO:0000259" key="2">
    <source>
        <dbReference type="Pfam" id="PF12695"/>
    </source>
</evidence>
<dbReference type="EMBL" id="AEBR01000036">
    <property type="protein sequence ID" value="EFM83074.1"/>
    <property type="molecule type" value="Genomic_DNA"/>
</dbReference>
<feature type="transmembrane region" description="Helical" evidence="1">
    <location>
        <begin position="46"/>
        <end position="65"/>
    </location>
</feature>
<dbReference type="InterPro" id="IPR029058">
    <property type="entry name" value="AB_hydrolase_fold"/>
</dbReference>
<name>A0A125W703_ENTFL</name>
<dbReference type="Gene3D" id="3.40.50.1820">
    <property type="entry name" value="alpha/beta hydrolase"/>
    <property type="match status" value="1"/>
</dbReference>
<evidence type="ECO:0000313" key="4">
    <source>
        <dbReference type="Proteomes" id="UP000004846"/>
    </source>
</evidence>
<dbReference type="Pfam" id="PF12695">
    <property type="entry name" value="Abhydrolase_5"/>
    <property type="match status" value="1"/>
</dbReference>
<dbReference type="Proteomes" id="UP000004846">
    <property type="component" value="Unassembled WGS sequence"/>
</dbReference>